<evidence type="ECO:0000313" key="2">
    <source>
        <dbReference type="Proteomes" id="UP000694564"/>
    </source>
</evidence>
<name>A0A8D2D567_SCIVU</name>
<protein>
    <submittedName>
        <fullName evidence="1">Uncharacterized protein</fullName>
    </submittedName>
</protein>
<dbReference type="Ensembl" id="ENSSVLT00005021829.1">
    <property type="protein sequence ID" value="ENSSVLP00005019579.1"/>
    <property type="gene ID" value="ENSSVLG00005015705.1"/>
</dbReference>
<accession>A0A8D2D567</accession>
<proteinExistence type="predicted"/>
<organism evidence="1 2">
    <name type="scientific">Sciurus vulgaris</name>
    <name type="common">Eurasian red squirrel</name>
    <dbReference type="NCBI Taxonomy" id="55149"/>
    <lineage>
        <taxon>Eukaryota</taxon>
        <taxon>Metazoa</taxon>
        <taxon>Chordata</taxon>
        <taxon>Craniata</taxon>
        <taxon>Vertebrata</taxon>
        <taxon>Euteleostomi</taxon>
        <taxon>Mammalia</taxon>
        <taxon>Eutheria</taxon>
        <taxon>Euarchontoglires</taxon>
        <taxon>Glires</taxon>
        <taxon>Rodentia</taxon>
        <taxon>Sciuromorpha</taxon>
        <taxon>Sciuridae</taxon>
        <taxon>Sciurinae</taxon>
        <taxon>Sciurini</taxon>
        <taxon>Sciurus</taxon>
    </lineage>
</organism>
<keyword evidence="2" id="KW-1185">Reference proteome</keyword>
<evidence type="ECO:0000313" key="1">
    <source>
        <dbReference type="Ensembl" id="ENSSVLP00005019579.1"/>
    </source>
</evidence>
<reference evidence="1" key="2">
    <citation type="submission" date="2025-09" db="UniProtKB">
        <authorList>
            <consortium name="Ensembl"/>
        </authorList>
    </citation>
    <scope>IDENTIFICATION</scope>
</reference>
<reference evidence="1" key="1">
    <citation type="submission" date="2025-08" db="UniProtKB">
        <authorList>
            <consortium name="Ensembl"/>
        </authorList>
    </citation>
    <scope>IDENTIFICATION</scope>
</reference>
<dbReference type="Proteomes" id="UP000694564">
    <property type="component" value="Chromosome 2"/>
</dbReference>
<sequence length="80" mass="8887">MGVCTAARTSHPLSPALIHSLTIRPSTYLVEDQVWLPLQETSPITCTGCCTLCCQPRGVYYFLIREEQEITWESLGSLGN</sequence>
<dbReference type="AlphaFoldDB" id="A0A8D2D567"/>